<accession>A0A392VJ72</accession>
<proteinExistence type="predicted"/>
<evidence type="ECO:0000313" key="1">
    <source>
        <dbReference type="EMBL" id="MCI87011.1"/>
    </source>
</evidence>
<comment type="caution">
    <text evidence="1">The sequence shown here is derived from an EMBL/GenBank/DDBJ whole genome shotgun (WGS) entry which is preliminary data.</text>
</comment>
<organism evidence="1 2">
    <name type="scientific">Trifolium medium</name>
    <dbReference type="NCBI Taxonomy" id="97028"/>
    <lineage>
        <taxon>Eukaryota</taxon>
        <taxon>Viridiplantae</taxon>
        <taxon>Streptophyta</taxon>
        <taxon>Embryophyta</taxon>
        <taxon>Tracheophyta</taxon>
        <taxon>Spermatophyta</taxon>
        <taxon>Magnoliopsida</taxon>
        <taxon>eudicotyledons</taxon>
        <taxon>Gunneridae</taxon>
        <taxon>Pentapetalae</taxon>
        <taxon>rosids</taxon>
        <taxon>fabids</taxon>
        <taxon>Fabales</taxon>
        <taxon>Fabaceae</taxon>
        <taxon>Papilionoideae</taxon>
        <taxon>50 kb inversion clade</taxon>
        <taxon>NPAAA clade</taxon>
        <taxon>Hologalegina</taxon>
        <taxon>IRL clade</taxon>
        <taxon>Trifolieae</taxon>
        <taxon>Trifolium</taxon>
    </lineage>
</organism>
<dbReference type="EMBL" id="LXQA011155312">
    <property type="protein sequence ID" value="MCI87011.1"/>
    <property type="molecule type" value="Genomic_DNA"/>
</dbReference>
<sequence length="46" mass="5102">HKPPDTTVVAVPQFMDPAPFKTCPEAILDRKMVKRGRIAATKVLVK</sequence>
<dbReference type="AlphaFoldDB" id="A0A392VJ72"/>
<evidence type="ECO:0000313" key="2">
    <source>
        <dbReference type="Proteomes" id="UP000265520"/>
    </source>
</evidence>
<protein>
    <submittedName>
        <fullName evidence="1">Uncharacterized protein</fullName>
    </submittedName>
</protein>
<dbReference type="Proteomes" id="UP000265520">
    <property type="component" value="Unassembled WGS sequence"/>
</dbReference>
<name>A0A392VJ72_9FABA</name>
<reference evidence="1 2" key="1">
    <citation type="journal article" date="2018" name="Front. Plant Sci.">
        <title>Red Clover (Trifolium pratense) and Zigzag Clover (T. medium) - A Picture of Genomic Similarities and Differences.</title>
        <authorList>
            <person name="Dluhosova J."/>
            <person name="Istvanek J."/>
            <person name="Nedelnik J."/>
            <person name="Repkova J."/>
        </authorList>
    </citation>
    <scope>NUCLEOTIDE SEQUENCE [LARGE SCALE GENOMIC DNA]</scope>
    <source>
        <strain evidence="2">cv. 10/8</strain>
        <tissue evidence="1">Leaf</tissue>
    </source>
</reference>
<feature type="non-terminal residue" evidence="1">
    <location>
        <position position="1"/>
    </location>
</feature>
<keyword evidence="2" id="KW-1185">Reference proteome</keyword>